<gene>
    <name evidence="1" type="ORF">EKG38_24120</name>
</gene>
<keyword evidence="2" id="KW-1185">Reference proteome</keyword>
<evidence type="ECO:0000313" key="1">
    <source>
        <dbReference type="EMBL" id="RTR35962.1"/>
    </source>
</evidence>
<dbReference type="RefSeq" id="WP_126523431.1">
    <property type="nucleotide sequence ID" value="NZ_RXNU01000026.1"/>
</dbReference>
<name>A0A3S0KR68_9GAMM</name>
<protein>
    <recommendedName>
        <fullName evidence="3">Glycosyltransferase family 1 protein</fullName>
    </recommendedName>
</protein>
<dbReference type="Proteomes" id="UP000267448">
    <property type="component" value="Unassembled WGS sequence"/>
</dbReference>
<comment type="caution">
    <text evidence="1">The sequence shown here is derived from an EMBL/GenBank/DDBJ whole genome shotgun (WGS) entry which is preliminary data.</text>
</comment>
<evidence type="ECO:0000313" key="2">
    <source>
        <dbReference type="Proteomes" id="UP000267448"/>
    </source>
</evidence>
<dbReference type="OrthoDB" id="9844421at2"/>
<sequence>MKNKIVISYFCLPFDGVDEGQAIYDKNFVVSLKNIGYEVNVYPVHVKRSLGSLFPVWSRTPIGFSNDYIIKAKDTFVIVSHESLSSLCDYLKPNLFIVHNLFCSFEFKSKPHIEFLYRFASESIFRRAFDLSEHVLLLSHREKRIAEEKYNRKFICEPPGVYISNSQKMKSLSTKHFRRCGSSLWLPKRASLIPNSVILNNFINNGVSDVNCSVNKNTHRCFGLIEDRFLSGFKLKFIQMYYDGDLILSQSSLSDELAGLGLDKSGYLYVEDFSDLNVDSLNSIPELLLGDEDLRSRRKHLSEVYSWEAIVKRVFLKVFN</sequence>
<accession>A0A3S0KR68</accession>
<dbReference type="AlphaFoldDB" id="A0A3S0KR68"/>
<dbReference type="EMBL" id="RXNU01000026">
    <property type="protein sequence ID" value="RTR35962.1"/>
    <property type="molecule type" value="Genomic_DNA"/>
</dbReference>
<reference evidence="1 2" key="1">
    <citation type="submission" date="2018-12" db="EMBL/GenBank/DDBJ databases">
        <authorList>
            <person name="Yu L."/>
        </authorList>
    </citation>
    <scope>NUCLEOTIDE SEQUENCE [LARGE SCALE GENOMIC DNA]</scope>
    <source>
        <strain evidence="1 2">HAW-EB2</strain>
    </source>
</reference>
<evidence type="ECO:0008006" key="3">
    <source>
        <dbReference type="Google" id="ProtNLM"/>
    </source>
</evidence>
<proteinExistence type="predicted"/>
<organism evidence="1 2">
    <name type="scientific">Shewanella canadensis</name>
    <dbReference type="NCBI Taxonomy" id="271096"/>
    <lineage>
        <taxon>Bacteria</taxon>
        <taxon>Pseudomonadati</taxon>
        <taxon>Pseudomonadota</taxon>
        <taxon>Gammaproteobacteria</taxon>
        <taxon>Alteromonadales</taxon>
        <taxon>Shewanellaceae</taxon>
        <taxon>Shewanella</taxon>
    </lineage>
</organism>